<name>A0A1T5F286_9SPHN</name>
<reference evidence="2" key="1">
    <citation type="submission" date="2017-02" db="EMBL/GenBank/DDBJ databases">
        <authorList>
            <person name="Varghese N."/>
            <person name="Submissions S."/>
        </authorList>
    </citation>
    <scope>NUCLEOTIDE SEQUENCE [LARGE SCALE GENOMIC DNA]</scope>
    <source>
        <strain evidence="2">R11H</strain>
    </source>
</reference>
<dbReference type="RefSeq" id="WP_079639758.1">
    <property type="nucleotide sequence ID" value="NZ_FUYP01000027.1"/>
</dbReference>
<evidence type="ECO:0008006" key="3">
    <source>
        <dbReference type="Google" id="ProtNLM"/>
    </source>
</evidence>
<protein>
    <recommendedName>
        <fullName evidence="3">RES domain-containing protein</fullName>
    </recommendedName>
</protein>
<proteinExistence type="predicted"/>
<accession>A0A1T5F286</accession>
<sequence>MRELVRAVYFKLVDIRSDDFSEVLAPDDYSPSQRARTASLIPPFAPGGECIAVFWLEVTAKPVQGRHFLYHWDGERIDMIHELRLEAQGEIFRLKI</sequence>
<dbReference type="Proteomes" id="UP000190044">
    <property type="component" value="Unassembled WGS sequence"/>
</dbReference>
<organism evidence="1 2">
    <name type="scientific">Sphingopyxis flava</name>
    <dbReference type="NCBI Taxonomy" id="1507287"/>
    <lineage>
        <taxon>Bacteria</taxon>
        <taxon>Pseudomonadati</taxon>
        <taxon>Pseudomonadota</taxon>
        <taxon>Alphaproteobacteria</taxon>
        <taxon>Sphingomonadales</taxon>
        <taxon>Sphingomonadaceae</taxon>
        <taxon>Sphingopyxis</taxon>
    </lineage>
</organism>
<evidence type="ECO:0000313" key="1">
    <source>
        <dbReference type="EMBL" id="SKB90251.1"/>
    </source>
</evidence>
<dbReference type="AlphaFoldDB" id="A0A1T5F286"/>
<dbReference type="OrthoDB" id="9795903at2"/>
<dbReference type="EMBL" id="FUYP01000027">
    <property type="protein sequence ID" value="SKB90251.1"/>
    <property type="molecule type" value="Genomic_DNA"/>
</dbReference>
<keyword evidence="2" id="KW-1185">Reference proteome</keyword>
<gene>
    <name evidence="1" type="ORF">SAMN06295937_102752</name>
</gene>
<evidence type="ECO:0000313" key="2">
    <source>
        <dbReference type="Proteomes" id="UP000190044"/>
    </source>
</evidence>